<dbReference type="EMBL" id="KT944070">
    <property type="protein sequence ID" value="ALU64366.1"/>
    <property type="molecule type" value="Genomic_DNA"/>
</dbReference>
<sequence length="45" mass="4704">MHLDRAPLLLEPSLTLSDAPISDTGMNDAVCGGFNSGGKSFLRQA</sequence>
<reference evidence="1" key="1">
    <citation type="submission" date="2015-10" db="EMBL/GenBank/DDBJ databases">
        <title>Comparative analysis of sym-gene organization in Rhizobium leguminosarum bv. viciae strains, isolated from different host plants and demonstrating clear differences in symbiotic specificity.</title>
        <authorList>
            <person name="Chirak E.R."/>
            <person name="Kimeklis A.K."/>
            <person name="Andronov E.E."/>
        </authorList>
    </citation>
    <scope>NUCLEOTIDE SEQUENCE</scope>
    <source>
        <strain evidence="1">Vaf12</strain>
    </source>
</reference>
<dbReference type="AlphaFoldDB" id="A0A0U3J8Z9"/>
<name>A0A0U3J8Z9_RHILV</name>
<organism evidence="1">
    <name type="scientific">Rhizobium leguminosarum bv. viciae</name>
    <dbReference type="NCBI Taxonomy" id="387"/>
    <lineage>
        <taxon>Bacteria</taxon>
        <taxon>Pseudomonadati</taxon>
        <taxon>Pseudomonadota</taxon>
        <taxon>Alphaproteobacteria</taxon>
        <taxon>Hyphomicrobiales</taxon>
        <taxon>Rhizobiaceae</taxon>
        <taxon>Rhizobium/Agrobacterium group</taxon>
        <taxon>Rhizobium</taxon>
    </lineage>
</organism>
<accession>A0A0U3J8Z9</accession>
<protein>
    <submittedName>
        <fullName evidence="1">Uncharacterized protein</fullName>
    </submittedName>
</protein>
<proteinExistence type="predicted"/>
<evidence type="ECO:0000313" key="1">
    <source>
        <dbReference type="EMBL" id="ALU64366.1"/>
    </source>
</evidence>